<dbReference type="KEGG" id="parq:DSM112329_00816"/>
<name>A0AAU7AQM5_9ACTN</name>
<proteinExistence type="predicted"/>
<sequence>MTIGYERSPDAYAVEMDGEYVMMGQEQGAYFALKGVAAVVWEQLESPQTLDELVNAVVDRFEVSRKDCERDTSAFLAQLLESGLIIGTREK</sequence>
<evidence type="ECO:0008006" key="2">
    <source>
        <dbReference type="Google" id="ProtNLM"/>
    </source>
</evidence>
<gene>
    <name evidence="1" type="ORF">DSM112329_00816</name>
</gene>
<protein>
    <recommendedName>
        <fullName evidence="2">PqqD family protein</fullName>
    </recommendedName>
</protein>
<dbReference type="EMBL" id="CP114014">
    <property type="protein sequence ID" value="XAY03990.1"/>
    <property type="molecule type" value="Genomic_DNA"/>
</dbReference>
<dbReference type="InterPro" id="IPR008792">
    <property type="entry name" value="PQQD"/>
</dbReference>
<dbReference type="Pfam" id="PF05402">
    <property type="entry name" value="PqqD"/>
    <property type="match status" value="1"/>
</dbReference>
<accession>A0AAU7AQM5</accession>
<organism evidence="1">
    <name type="scientific">Paraconexibacter sp. AEG42_29</name>
    <dbReference type="NCBI Taxonomy" id="2997339"/>
    <lineage>
        <taxon>Bacteria</taxon>
        <taxon>Bacillati</taxon>
        <taxon>Actinomycetota</taxon>
        <taxon>Thermoleophilia</taxon>
        <taxon>Solirubrobacterales</taxon>
        <taxon>Paraconexibacteraceae</taxon>
        <taxon>Paraconexibacter</taxon>
    </lineage>
</organism>
<dbReference type="AlphaFoldDB" id="A0AAU7AQM5"/>
<dbReference type="Gene3D" id="1.10.10.1150">
    <property type="entry name" value="Coenzyme PQQ synthesis protein D (PqqD)"/>
    <property type="match status" value="1"/>
</dbReference>
<dbReference type="RefSeq" id="WP_354700537.1">
    <property type="nucleotide sequence ID" value="NZ_CP114014.1"/>
</dbReference>
<reference evidence="1" key="1">
    <citation type="submission" date="2022-12" db="EMBL/GenBank/DDBJ databases">
        <title>Paraconexibacter alkalitolerans sp. nov. and Baekduia alba sp. nov., isolated from soil and emended description of the genera Paraconexibacter (Chun et al., 2020) and Baekduia (An et al., 2020).</title>
        <authorList>
            <person name="Vieira S."/>
            <person name="Huber K.J."/>
            <person name="Geppert A."/>
            <person name="Wolf J."/>
            <person name="Neumann-Schaal M."/>
            <person name="Muesken M."/>
            <person name="Overmann J."/>
        </authorList>
    </citation>
    <scope>NUCLEOTIDE SEQUENCE</scope>
    <source>
        <strain evidence="1">AEG42_29</strain>
    </source>
</reference>
<evidence type="ECO:0000313" key="1">
    <source>
        <dbReference type="EMBL" id="XAY03990.1"/>
    </source>
</evidence>
<dbReference type="InterPro" id="IPR041881">
    <property type="entry name" value="PqqD_sf"/>
</dbReference>